<evidence type="ECO:0000256" key="5">
    <source>
        <dbReference type="ARBA" id="ARBA00022775"/>
    </source>
</evidence>
<feature type="transmembrane region" description="Helical" evidence="9">
    <location>
        <begin position="121"/>
        <end position="142"/>
    </location>
</feature>
<evidence type="ECO:0000256" key="8">
    <source>
        <dbReference type="ARBA" id="ARBA00023329"/>
    </source>
</evidence>
<keyword evidence="4 9" id="KW-0812">Transmembrane</keyword>
<keyword evidence="5" id="KW-0532">Neurotransmitter transport</keyword>
<dbReference type="STRING" id="29172.A0A0D8XAE2"/>
<gene>
    <name evidence="11" type="ORF">DICVIV_13431</name>
</gene>
<keyword evidence="12" id="KW-1185">Reference proteome</keyword>
<feature type="transmembrane region" description="Helical" evidence="9">
    <location>
        <begin position="88"/>
        <end position="109"/>
    </location>
</feature>
<evidence type="ECO:0000256" key="1">
    <source>
        <dbReference type="ARBA" id="ARBA00004439"/>
    </source>
</evidence>
<dbReference type="OrthoDB" id="5809128at2759"/>
<sequence>VGGWWSVVAMVGVAYICYWTGVLLIECLYENDKKVRFSYREVAEFYQAGFGKWVLAAQLTELLSTCIIYLVLAADLLQGCFPSIDKPAWMMLVSAVLLACAFLDSLVIVSQLSFANAISHLIVNAIMMIYCTSRVQIQFFFITTCID</sequence>
<keyword evidence="7 9" id="KW-0472">Membrane</keyword>
<evidence type="ECO:0000313" key="12">
    <source>
        <dbReference type="Proteomes" id="UP000053766"/>
    </source>
</evidence>
<dbReference type="GO" id="GO:0030659">
    <property type="term" value="C:cytoplasmic vesicle membrane"/>
    <property type="evidence" value="ECO:0007669"/>
    <property type="project" value="UniProtKB-SubCell"/>
</dbReference>
<dbReference type="GO" id="GO:0015179">
    <property type="term" value="F:L-amino acid transmembrane transporter activity"/>
    <property type="evidence" value="ECO:0007669"/>
    <property type="project" value="TreeGrafter"/>
</dbReference>
<evidence type="ECO:0000256" key="3">
    <source>
        <dbReference type="ARBA" id="ARBA00022448"/>
    </source>
</evidence>
<dbReference type="InterPro" id="IPR013057">
    <property type="entry name" value="AA_transpt_TM"/>
</dbReference>
<name>A0A0D8XAE2_DICVI</name>
<comment type="similarity">
    <text evidence="2">Belongs to the amino acid/polyamine transporter 2 family.</text>
</comment>
<evidence type="ECO:0000256" key="9">
    <source>
        <dbReference type="SAM" id="Phobius"/>
    </source>
</evidence>
<accession>A0A0D8XAE2</accession>
<reference evidence="12" key="2">
    <citation type="journal article" date="2016" name="Sci. Rep.">
        <title>Dictyocaulus viviparus genome, variome and transcriptome elucidate lungworm biology and support future intervention.</title>
        <authorList>
            <person name="McNulty S.N."/>
            <person name="Strube C."/>
            <person name="Rosa B.A."/>
            <person name="Martin J.C."/>
            <person name="Tyagi R."/>
            <person name="Choi Y.J."/>
            <person name="Wang Q."/>
            <person name="Hallsworth Pepin K."/>
            <person name="Zhang X."/>
            <person name="Ozersky P."/>
            <person name="Wilson R.K."/>
            <person name="Sternberg P.W."/>
            <person name="Gasser R.B."/>
            <person name="Mitreva M."/>
        </authorList>
    </citation>
    <scope>NUCLEOTIDE SEQUENCE [LARGE SCALE GENOMIC DNA]</scope>
    <source>
        <strain evidence="12">HannoverDv2000</strain>
    </source>
</reference>
<dbReference type="PANTHER" id="PTHR22950:SF689">
    <property type="entry name" value="VESICULAR INHIBITORY AMINO ACID TRANSPORTER"/>
    <property type="match status" value="1"/>
</dbReference>
<keyword evidence="3" id="KW-0813">Transport</keyword>
<dbReference type="AlphaFoldDB" id="A0A0D8XAE2"/>
<dbReference type="GO" id="GO:0005774">
    <property type="term" value="C:vacuolar membrane"/>
    <property type="evidence" value="ECO:0007669"/>
    <property type="project" value="TreeGrafter"/>
</dbReference>
<protein>
    <recommendedName>
        <fullName evidence="10">Amino acid transporter transmembrane domain-containing protein</fullName>
    </recommendedName>
</protein>
<organism evidence="11 12">
    <name type="scientific">Dictyocaulus viviparus</name>
    <name type="common">Bovine lungworm</name>
    <dbReference type="NCBI Taxonomy" id="29172"/>
    <lineage>
        <taxon>Eukaryota</taxon>
        <taxon>Metazoa</taxon>
        <taxon>Ecdysozoa</taxon>
        <taxon>Nematoda</taxon>
        <taxon>Chromadorea</taxon>
        <taxon>Rhabditida</taxon>
        <taxon>Rhabditina</taxon>
        <taxon>Rhabditomorpha</taxon>
        <taxon>Strongyloidea</taxon>
        <taxon>Metastrongylidae</taxon>
        <taxon>Dictyocaulus</taxon>
    </lineage>
</organism>
<reference evidence="11 12" key="1">
    <citation type="submission" date="2013-11" db="EMBL/GenBank/DDBJ databases">
        <title>Draft genome of the bovine lungworm Dictyocaulus viviparus.</title>
        <authorList>
            <person name="Mitreva M."/>
        </authorList>
    </citation>
    <scope>NUCLEOTIDE SEQUENCE [LARGE SCALE GENOMIC DNA]</scope>
    <source>
        <strain evidence="11 12">HannoverDv2000</strain>
    </source>
</reference>
<dbReference type="Pfam" id="PF01490">
    <property type="entry name" value="Aa_trans"/>
    <property type="match status" value="1"/>
</dbReference>
<evidence type="ECO:0000259" key="10">
    <source>
        <dbReference type="Pfam" id="PF01490"/>
    </source>
</evidence>
<dbReference type="Proteomes" id="UP000053766">
    <property type="component" value="Unassembled WGS sequence"/>
</dbReference>
<proteinExistence type="inferred from homology"/>
<feature type="non-terminal residue" evidence="11">
    <location>
        <position position="1"/>
    </location>
</feature>
<dbReference type="PANTHER" id="PTHR22950">
    <property type="entry name" value="AMINO ACID TRANSPORTER"/>
    <property type="match status" value="1"/>
</dbReference>
<feature type="domain" description="Amino acid transporter transmembrane" evidence="10">
    <location>
        <begin position="2"/>
        <end position="135"/>
    </location>
</feature>
<evidence type="ECO:0000256" key="6">
    <source>
        <dbReference type="ARBA" id="ARBA00022989"/>
    </source>
</evidence>
<keyword evidence="8" id="KW-0968">Cytoplasmic vesicle</keyword>
<dbReference type="EMBL" id="KN717083">
    <property type="protein sequence ID" value="KJH40614.1"/>
    <property type="molecule type" value="Genomic_DNA"/>
</dbReference>
<evidence type="ECO:0000256" key="7">
    <source>
        <dbReference type="ARBA" id="ARBA00023136"/>
    </source>
</evidence>
<evidence type="ECO:0000313" key="11">
    <source>
        <dbReference type="EMBL" id="KJH40614.1"/>
    </source>
</evidence>
<feature type="transmembrane region" description="Helical" evidence="9">
    <location>
        <begin position="6"/>
        <end position="29"/>
    </location>
</feature>
<comment type="subcellular location">
    <subcellularLocation>
        <location evidence="1">Cytoplasmic vesicle membrane</location>
        <topology evidence="1">Multi-pass membrane protein</topology>
    </subcellularLocation>
</comment>
<feature type="transmembrane region" description="Helical" evidence="9">
    <location>
        <begin position="50"/>
        <end position="72"/>
    </location>
</feature>
<evidence type="ECO:0000256" key="4">
    <source>
        <dbReference type="ARBA" id="ARBA00022692"/>
    </source>
</evidence>
<keyword evidence="6 9" id="KW-1133">Transmembrane helix</keyword>
<dbReference type="GO" id="GO:0006836">
    <property type="term" value="P:neurotransmitter transport"/>
    <property type="evidence" value="ECO:0007669"/>
    <property type="project" value="UniProtKB-KW"/>
</dbReference>
<evidence type="ECO:0000256" key="2">
    <source>
        <dbReference type="ARBA" id="ARBA00008066"/>
    </source>
</evidence>